<protein>
    <recommendedName>
        <fullName evidence="4">Bifunctional inhibitor/plant lipid transfer protein/seed storage helical domain-containing protein</fullName>
    </recommendedName>
</protein>
<sequence length="89" mass="9713">MAWVYAGLVGLISLNSMCAVVVLDSAVCACMQSLVQAGLESKPDKPCTVSDTRPHFRSHTPACAAVCREKERCVCVLFSLGIRWFMFAE</sequence>
<feature type="signal peptide" evidence="1">
    <location>
        <begin position="1"/>
        <end position="19"/>
    </location>
</feature>
<dbReference type="Gramene" id="PUZ45664">
    <property type="protein sequence ID" value="PUZ45664"/>
    <property type="gene ID" value="GQ55_8G243300"/>
</dbReference>
<evidence type="ECO:0000256" key="1">
    <source>
        <dbReference type="SAM" id="SignalP"/>
    </source>
</evidence>
<name>A0A2T7CQR1_9POAL</name>
<evidence type="ECO:0000313" key="3">
    <source>
        <dbReference type="Proteomes" id="UP000244336"/>
    </source>
</evidence>
<dbReference type="Proteomes" id="UP000244336">
    <property type="component" value="Chromosome 8"/>
</dbReference>
<keyword evidence="1" id="KW-0732">Signal</keyword>
<dbReference type="AlphaFoldDB" id="A0A2T7CQR1"/>
<keyword evidence="3" id="KW-1185">Reference proteome</keyword>
<organism evidence="2 3">
    <name type="scientific">Panicum hallii var. hallii</name>
    <dbReference type="NCBI Taxonomy" id="1504633"/>
    <lineage>
        <taxon>Eukaryota</taxon>
        <taxon>Viridiplantae</taxon>
        <taxon>Streptophyta</taxon>
        <taxon>Embryophyta</taxon>
        <taxon>Tracheophyta</taxon>
        <taxon>Spermatophyta</taxon>
        <taxon>Magnoliopsida</taxon>
        <taxon>Liliopsida</taxon>
        <taxon>Poales</taxon>
        <taxon>Poaceae</taxon>
        <taxon>PACMAD clade</taxon>
        <taxon>Panicoideae</taxon>
        <taxon>Panicodae</taxon>
        <taxon>Paniceae</taxon>
        <taxon>Panicinae</taxon>
        <taxon>Panicum</taxon>
        <taxon>Panicum sect. Panicum</taxon>
    </lineage>
</organism>
<proteinExistence type="predicted"/>
<dbReference type="EMBL" id="CM009756">
    <property type="protein sequence ID" value="PUZ45664.1"/>
    <property type="molecule type" value="Genomic_DNA"/>
</dbReference>
<evidence type="ECO:0008006" key="4">
    <source>
        <dbReference type="Google" id="ProtNLM"/>
    </source>
</evidence>
<evidence type="ECO:0000313" key="2">
    <source>
        <dbReference type="EMBL" id="PUZ45664.1"/>
    </source>
</evidence>
<gene>
    <name evidence="2" type="ORF">GQ55_8G243300</name>
</gene>
<accession>A0A2T7CQR1</accession>
<feature type="chain" id="PRO_5015500890" description="Bifunctional inhibitor/plant lipid transfer protein/seed storage helical domain-containing protein" evidence="1">
    <location>
        <begin position="20"/>
        <end position="89"/>
    </location>
</feature>
<reference evidence="2 3" key="1">
    <citation type="submission" date="2018-04" db="EMBL/GenBank/DDBJ databases">
        <title>WGS assembly of Panicum hallii var. hallii HAL2.</title>
        <authorList>
            <person name="Lovell J."/>
            <person name="Jenkins J."/>
            <person name="Lowry D."/>
            <person name="Mamidi S."/>
            <person name="Sreedasyam A."/>
            <person name="Weng X."/>
            <person name="Barry K."/>
            <person name="Bonette J."/>
            <person name="Campitelli B."/>
            <person name="Daum C."/>
            <person name="Gordon S."/>
            <person name="Gould B."/>
            <person name="Lipzen A."/>
            <person name="MacQueen A."/>
            <person name="Palacio-Mejia J."/>
            <person name="Plott C."/>
            <person name="Shakirov E."/>
            <person name="Shu S."/>
            <person name="Yoshinaga Y."/>
            <person name="Zane M."/>
            <person name="Rokhsar D."/>
            <person name="Grimwood J."/>
            <person name="Schmutz J."/>
            <person name="Juenger T."/>
        </authorList>
    </citation>
    <scope>NUCLEOTIDE SEQUENCE [LARGE SCALE GENOMIC DNA]</scope>
    <source>
        <strain evidence="3">cv. HAL2</strain>
    </source>
</reference>